<proteinExistence type="inferred from homology"/>
<dbReference type="EC" id="2.3.1.275" evidence="10"/>
<gene>
    <name evidence="10 11" type="primary">plsY</name>
    <name evidence="11" type="ORF">GH808_02305</name>
</gene>
<comment type="pathway">
    <text evidence="10">Lipid metabolism; phospholipid metabolism.</text>
</comment>
<accession>A0ABR6WSE0</accession>
<evidence type="ECO:0000313" key="12">
    <source>
        <dbReference type="Proteomes" id="UP000603234"/>
    </source>
</evidence>
<comment type="catalytic activity">
    <reaction evidence="10">
        <text>an acyl phosphate + sn-glycerol 3-phosphate = a 1-acyl-sn-glycero-3-phosphate + phosphate</text>
        <dbReference type="Rhea" id="RHEA:34075"/>
        <dbReference type="ChEBI" id="CHEBI:43474"/>
        <dbReference type="ChEBI" id="CHEBI:57597"/>
        <dbReference type="ChEBI" id="CHEBI:57970"/>
        <dbReference type="ChEBI" id="CHEBI:59918"/>
        <dbReference type="EC" id="2.3.1.275"/>
    </reaction>
</comment>
<dbReference type="PANTHER" id="PTHR30309:SF0">
    <property type="entry name" value="GLYCEROL-3-PHOSPHATE ACYLTRANSFERASE-RELATED"/>
    <property type="match status" value="1"/>
</dbReference>
<organism evidence="11 12">
    <name type="scientific">Acetobacterium fimetarium</name>
    <dbReference type="NCBI Taxonomy" id="52691"/>
    <lineage>
        <taxon>Bacteria</taxon>
        <taxon>Bacillati</taxon>
        <taxon>Bacillota</taxon>
        <taxon>Clostridia</taxon>
        <taxon>Eubacteriales</taxon>
        <taxon>Eubacteriaceae</taxon>
        <taxon>Acetobacterium</taxon>
    </lineage>
</organism>
<name>A0ABR6WSE0_9FIRM</name>
<feature type="transmembrane region" description="Helical" evidence="10">
    <location>
        <begin position="52"/>
        <end position="71"/>
    </location>
</feature>
<dbReference type="HAMAP" id="MF_01043">
    <property type="entry name" value="PlsY"/>
    <property type="match status" value="1"/>
</dbReference>
<comment type="function">
    <text evidence="10">Catalyzes the transfer of an acyl group from acyl-phosphate (acyl-PO(4)) to glycerol-3-phosphate (G3P) to form lysophosphatidic acid (LPA). This enzyme utilizes acyl-phosphate as fatty acyl donor, but not acyl-CoA or acyl-ACP.</text>
</comment>
<reference evidence="11 12" key="1">
    <citation type="journal article" date="2020" name="mSystems">
        <title>Defining Genomic and Predicted Metabolic Features of the Acetobacterium Genus.</title>
        <authorList>
            <person name="Ross D.E."/>
            <person name="Marshall C.W."/>
            <person name="Gulliver D."/>
            <person name="May H.D."/>
            <person name="Norman R.S."/>
        </authorList>
    </citation>
    <scope>NUCLEOTIDE SEQUENCE [LARGE SCALE GENOMIC DNA]</scope>
    <source>
        <strain evidence="11 12">DSM 8238</strain>
    </source>
</reference>
<keyword evidence="9 10" id="KW-1208">Phospholipid metabolism</keyword>
<keyword evidence="2 10" id="KW-0444">Lipid biosynthesis</keyword>
<keyword evidence="5 10" id="KW-1133">Transmembrane helix</keyword>
<keyword evidence="3 10" id="KW-0808">Transferase</keyword>
<dbReference type="PANTHER" id="PTHR30309">
    <property type="entry name" value="INNER MEMBRANE PROTEIN YGIH"/>
    <property type="match status" value="1"/>
</dbReference>
<dbReference type="GO" id="GO:0004366">
    <property type="term" value="F:glycerol-3-phosphate O-acyltransferase activity"/>
    <property type="evidence" value="ECO:0007669"/>
    <property type="project" value="UniProtKB-EC"/>
</dbReference>
<evidence type="ECO:0000256" key="3">
    <source>
        <dbReference type="ARBA" id="ARBA00022679"/>
    </source>
</evidence>
<dbReference type="Pfam" id="PF02660">
    <property type="entry name" value="G3P_acyltransf"/>
    <property type="match status" value="1"/>
</dbReference>
<keyword evidence="11" id="KW-0012">Acyltransferase</keyword>
<evidence type="ECO:0000256" key="10">
    <source>
        <dbReference type="HAMAP-Rule" id="MF_01043"/>
    </source>
</evidence>
<keyword evidence="7 10" id="KW-0472">Membrane</keyword>
<evidence type="ECO:0000256" key="2">
    <source>
        <dbReference type="ARBA" id="ARBA00022516"/>
    </source>
</evidence>
<feature type="transmembrane region" description="Helical" evidence="10">
    <location>
        <begin position="83"/>
        <end position="102"/>
    </location>
</feature>
<keyword evidence="8 10" id="KW-0594">Phospholipid biosynthesis</keyword>
<dbReference type="InterPro" id="IPR003811">
    <property type="entry name" value="G3P_acylTferase_PlsY"/>
</dbReference>
<feature type="transmembrane region" description="Helical" evidence="10">
    <location>
        <begin position="159"/>
        <end position="179"/>
    </location>
</feature>
<dbReference type="EMBL" id="WJBC01000002">
    <property type="protein sequence ID" value="MBC3803278.1"/>
    <property type="molecule type" value="Genomic_DNA"/>
</dbReference>
<dbReference type="NCBIfam" id="TIGR00023">
    <property type="entry name" value="glycerol-3-phosphate 1-O-acyltransferase PlsY"/>
    <property type="match status" value="1"/>
</dbReference>
<comment type="caution">
    <text evidence="11">The sequence shown here is derived from an EMBL/GenBank/DDBJ whole genome shotgun (WGS) entry which is preliminary data.</text>
</comment>
<evidence type="ECO:0000256" key="7">
    <source>
        <dbReference type="ARBA" id="ARBA00023136"/>
    </source>
</evidence>
<feature type="transmembrane region" description="Helical" evidence="10">
    <location>
        <begin position="6"/>
        <end position="23"/>
    </location>
</feature>
<protein>
    <recommendedName>
        <fullName evidence="10">Glycerol-3-phosphate acyltransferase</fullName>
    </recommendedName>
    <alternativeName>
        <fullName evidence="10">Acyl-PO4 G3P acyltransferase</fullName>
    </alternativeName>
    <alternativeName>
        <fullName evidence="10">Acyl-phosphate--glycerol-3-phosphate acyltransferase</fullName>
    </alternativeName>
    <alternativeName>
        <fullName evidence="10">G3P acyltransferase</fullName>
        <shortName evidence="10">GPAT</shortName>
        <ecNumber evidence="10">2.3.1.275</ecNumber>
    </alternativeName>
    <alternativeName>
        <fullName evidence="10">Lysophosphatidic acid synthase</fullName>
        <shortName evidence="10">LPA synthase</shortName>
    </alternativeName>
</protein>
<evidence type="ECO:0000256" key="1">
    <source>
        <dbReference type="ARBA" id="ARBA00022475"/>
    </source>
</evidence>
<sequence length="215" mass="23505">MIGLVFTIAAYLIGNLNFAYILVKFFKNEDVRNYGSGNAGTTNVLRVMGKNFALPVFILDALKGCLVVVVGRLLGLDAVYDGIFLALGGIAVVAGHNWPAFLQFRGGKGTATSLGVFLTLDWEVAIIAIMIGLIVLAIWKMVSLASMVGMTMLPVFTLLTGRNTTEIVFAFVLCFFSVFQHRKNIGRIIQGRESKLGQKVNIKKKPEKTEKPDED</sequence>
<comment type="subunit">
    <text evidence="10">Probably interacts with PlsX.</text>
</comment>
<comment type="subcellular location">
    <subcellularLocation>
        <location evidence="10">Cell membrane</location>
        <topology evidence="10">Multi-pass membrane protein</topology>
    </subcellularLocation>
</comment>
<evidence type="ECO:0000256" key="9">
    <source>
        <dbReference type="ARBA" id="ARBA00023264"/>
    </source>
</evidence>
<evidence type="ECO:0000256" key="5">
    <source>
        <dbReference type="ARBA" id="ARBA00022989"/>
    </source>
</evidence>
<dbReference type="SMART" id="SM01207">
    <property type="entry name" value="G3P_acyltransf"/>
    <property type="match status" value="1"/>
</dbReference>
<keyword evidence="12" id="KW-1185">Reference proteome</keyword>
<feature type="transmembrane region" description="Helical" evidence="10">
    <location>
        <begin position="114"/>
        <end position="139"/>
    </location>
</feature>
<evidence type="ECO:0000256" key="4">
    <source>
        <dbReference type="ARBA" id="ARBA00022692"/>
    </source>
</evidence>
<evidence type="ECO:0000313" key="11">
    <source>
        <dbReference type="EMBL" id="MBC3803278.1"/>
    </source>
</evidence>
<evidence type="ECO:0000256" key="8">
    <source>
        <dbReference type="ARBA" id="ARBA00023209"/>
    </source>
</evidence>
<dbReference type="Proteomes" id="UP000603234">
    <property type="component" value="Unassembled WGS sequence"/>
</dbReference>
<comment type="similarity">
    <text evidence="10">Belongs to the PlsY family.</text>
</comment>
<keyword evidence="1 10" id="KW-1003">Cell membrane</keyword>
<keyword evidence="4 10" id="KW-0812">Transmembrane</keyword>
<evidence type="ECO:0000256" key="6">
    <source>
        <dbReference type="ARBA" id="ARBA00023098"/>
    </source>
</evidence>
<keyword evidence="6 10" id="KW-0443">Lipid metabolism</keyword>